<feature type="signal peptide" evidence="1">
    <location>
        <begin position="1"/>
        <end position="19"/>
    </location>
</feature>
<evidence type="ECO:0000256" key="1">
    <source>
        <dbReference type="SAM" id="SignalP"/>
    </source>
</evidence>
<reference evidence="2" key="1">
    <citation type="journal article" date="2020" name="Stud. Mycol.">
        <title>101 Dothideomycetes genomes: a test case for predicting lifestyles and emergence of pathogens.</title>
        <authorList>
            <person name="Haridas S."/>
            <person name="Albert R."/>
            <person name="Binder M."/>
            <person name="Bloem J."/>
            <person name="Labutti K."/>
            <person name="Salamov A."/>
            <person name="Andreopoulos B."/>
            <person name="Baker S."/>
            <person name="Barry K."/>
            <person name="Bills G."/>
            <person name="Bluhm B."/>
            <person name="Cannon C."/>
            <person name="Castanera R."/>
            <person name="Culley D."/>
            <person name="Daum C."/>
            <person name="Ezra D."/>
            <person name="Gonzalez J."/>
            <person name="Henrissat B."/>
            <person name="Kuo A."/>
            <person name="Liang C."/>
            <person name="Lipzen A."/>
            <person name="Lutzoni F."/>
            <person name="Magnuson J."/>
            <person name="Mondo S."/>
            <person name="Nolan M."/>
            <person name="Ohm R."/>
            <person name="Pangilinan J."/>
            <person name="Park H.-J."/>
            <person name="Ramirez L."/>
            <person name="Alfaro M."/>
            <person name="Sun H."/>
            <person name="Tritt A."/>
            <person name="Yoshinaga Y."/>
            <person name="Zwiers L.-H."/>
            <person name="Turgeon B."/>
            <person name="Goodwin S."/>
            <person name="Spatafora J."/>
            <person name="Crous P."/>
            <person name="Grigoriev I."/>
        </authorList>
    </citation>
    <scope>NUCLEOTIDE SEQUENCE</scope>
    <source>
        <strain evidence="2">CBS 110217</strain>
    </source>
</reference>
<evidence type="ECO:0000313" key="3">
    <source>
        <dbReference type="Proteomes" id="UP000799777"/>
    </source>
</evidence>
<feature type="chain" id="PRO_5040475745" evidence="1">
    <location>
        <begin position="20"/>
        <end position="81"/>
    </location>
</feature>
<dbReference type="PROSITE" id="PS51257">
    <property type="entry name" value="PROKAR_LIPOPROTEIN"/>
    <property type="match status" value="1"/>
</dbReference>
<keyword evidence="3" id="KW-1185">Reference proteome</keyword>
<gene>
    <name evidence="2" type="ORF">EK21DRAFT_115333</name>
</gene>
<name>A0A9P4H5B7_9PLEO</name>
<sequence length="81" mass="8684">MRFQPFTVYLCAFIAGCYTLPNGDMPKAFKGTIVGRAVGGNCNYTGTCVDPATPFYDPGECIGESDARCCADTVANQFCLH</sequence>
<comment type="caution">
    <text evidence="2">The sequence shown here is derived from an EMBL/GenBank/DDBJ whole genome shotgun (WGS) entry which is preliminary data.</text>
</comment>
<evidence type="ECO:0000313" key="2">
    <source>
        <dbReference type="EMBL" id="KAF2026961.1"/>
    </source>
</evidence>
<dbReference type="OrthoDB" id="10448986at2759"/>
<protein>
    <submittedName>
        <fullName evidence="2">Uncharacterized protein</fullName>
    </submittedName>
</protein>
<dbReference type="EMBL" id="ML978234">
    <property type="protein sequence ID" value="KAF2026961.1"/>
    <property type="molecule type" value="Genomic_DNA"/>
</dbReference>
<keyword evidence="1" id="KW-0732">Signal</keyword>
<proteinExistence type="predicted"/>
<accession>A0A9P4H5B7</accession>
<organism evidence="2 3">
    <name type="scientific">Setomelanomma holmii</name>
    <dbReference type="NCBI Taxonomy" id="210430"/>
    <lineage>
        <taxon>Eukaryota</taxon>
        <taxon>Fungi</taxon>
        <taxon>Dikarya</taxon>
        <taxon>Ascomycota</taxon>
        <taxon>Pezizomycotina</taxon>
        <taxon>Dothideomycetes</taxon>
        <taxon>Pleosporomycetidae</taxon>
        <taxon>Pleosporales</taxon>
        <taxon>Pleosporineae</taxon>
        <taxon>Phaeosphaeriaceae</taxon>
        <taxon>Setomelanomma</taxon>
    </lineage>
</organism>
<dbReference type="AlphaFoldDB" id="A0A9P4H5B7"/>
<dbReference type="Proteomes" id="UP000799777">
    <property type="component" value="Unassembled WGS sequence"/>
</dbReference>